<evidence type="ECO:0000256" key="1">
    <source>
        <dbReference type="SAM" id="SignalP"/>
    </source>
</evidence>
<dbReference type="RefSeq" id="WP_191741588.1">
    <property type="nucleotide sequence ID" value="NZ_JACSQB010000158.1"/>
</dbReference>
<evidence type="ECO:0008006" key="4">
    <source>
        <dbReference type="Google" id="ProtNLM"/>
    </source>
</evidence>
<feature type="signal peptide" evidence="1">
    <location>
        <begin position="1"/>
        <end position="23"/>
    </location>
</feature>
<name>A0ABR8YWK5_9CLOT</name>
<organism evidence="2 3">
    <name type="scientific">Clostridium faecium</name>
    <dbReference type="NCBI Taxonomy" id="2762223"/>
    <lineage>
        <taxon>Bacteria</taxon>
        <taxon>Bacillati</taxon>
        <taxon>Bacillota</taxon>
        <taxon>Clostridia</taxon>
        <taxon>Eubacteriales</taxon>
        <taxon>Clostridiaceae</taxon>
        <taxon>Clostridium</taxon>
    </lineage>
</organism>
<keyword evidence="3" id="KW-1185">Reference proteome</keyword>
<sequence>MKKYFLLLSIFPLVFLLSGCTHLSKTEVITNSGFNNEIDANTHKKKIYYRVNKQEIKSVNVHDHGISIEIPRSTSKRNVILSASPNLTQSVHVTIPASKPIVSWKQFCSDYNDFQELDPNTNSSNYKIPKKYQSITNGIGKIKFPGYYIKYNISNSKLVALRLAAYTADGYEDLGYYSMKEYKASLESAVAAFGNGEDSSLDDISSMVKNKYMYTNSHKGKFSGCHYRLFQFTGNIWFDVWK</sequence>
<feature type="chain" id="PRO_5045957619" description="Lipoprotein" evidence="1">
    <location>
        <begin position="24"/>
        <end position="242"/>
    </location>
</feature>
<dbReference type="PROSITE" id="PS51257">
    <property type="entry name" value="PROKAR_LIPOPROTEIN"/>
    <property type="match status" value="1"/>
</dbReference>
<proteinExistence type="predicted"/>
<evidence type="ECO:0000313" key="3">
    <source>
        <dbReference type="Proteomes" id="UP000627166"/>
    </source>
</evidence>
<reference evidence="2 3" key="1">
    <citation type="submission" date="2020-08" db="EMBL/GenBank/DDBJ databases">
        <title>A Genomic Blueprint of the Chicken Gut Microbiome.</title>
        <authorList>
            <person name="Gilroy R."/>
            <person name="Ravi A."/>
            <person name="Getino M."/>
            <person name="Pursley I."/>
            <person name="Horton D.L."/>
            <person name="Alikhan N.-F."/>
            <person name="Baker D."/>
            <person name="Gharbi K."/>
            <person name="Hall N."/>
            <person name="Watson M."/>
            <person name="Adriaenssens E.M."/>
            <person name="Foster-Nyarko E."/>
            <person name="Jarju S."/>
            <person name="Secka A."/>
            <person name="Antonio M."/>
            <person name="Oren A."/>
            <person name="Chaudhuri R."/>
            <person name="La Ragione R.M."/>
            <person name="Hildebrand F."/>
            <person name="Pallen M.J."/>
        </authorList>
    </citation>
    <scope>NUCLEOTIDE SEQUENCE [LARGE SCALE GENOMIC DNA]</scope>
    <source>
        <strain evidence="2 3">N37</strain>
    </source>
</reference>
<dbReference type="EMBL" id="JACSQB010000158">
    <property type="protein sequence ID" value="MBD8048644.1"/>
    <property type="molecule type" value="Genomic_DNA"/>
</dbReference>
<keyword evidence="1" id="KW-0732">Signal</keyword>
<comment type="caution">
    <text evidence="2">The sequence shown here is derived from an EMBL/GenBank/DDBJ whole genome shotgun (WGS) entry which is preliminary data.</text>
</comment>
<gene>
    <name evidence="2" type="ORF">H9637_16680</name>
</gene>
<dbReference type="Proteomes" id="UP000627166">
    <property type="component" value="Unassembled WGS sequence"/>
</dbReference>
<accession>A0ABR8YWK5</accession>
<evidence type="ECO:0000313" key="2">
    <source>
        <dbReference type="EMBL" id="MBD8048644.1"/>
    </source>
</evidence>
<protein>
    <recommendedName>
        <fullName evidence="4">Lipoprotein</fullName>
    </recommendedName>
</protein>